<feature type="transmembrane region" description="Helical" evidence="1">
    <location>
        <begin position="877"/>
        <end position="897"/>
    </location>
</feature>
<organism evidence="3 4">
    <name type="scientific">Thalassotalea insulae</name>
    <dbReference type="NCBI Taxonomy" id="2056778"/>
    <lineage>
        <taxon>Bacteria</taxon>
        <taxon>Pseudomonadati</taxon>
        <taxon>Pseudomonadota</taxon>
        <taxon>Gammaproteobacteria</taxon>
        <taxon>Alteromonadales</taxon>
        <taxon>Colwelliaceae</taxon>
        <taxon>Thalassotalea</taxon>
    </lineage>
</organism>
<feature type="transmembrane region" description="Helical" evidence="1">
    <location>
        <begin position="428"/>
        <end position="450"/>
    </location>
</feature>
<proteinExistence type="predicted"/>
<dbReference type="Gene3D" id="3.30.70.1320">
    <property type="entry name" value="Multidrug efflux transporter AcrB pore domain like"/>
    <property type="match status" value="1"/>
</dbReference>
<feature type="transmembrane region" description="Helical" evidence="1">
    <location>
        <begin position="952"/>
        <end position="974"/>
    </location>
</feature>
<dbReference type="SUPFAM" id="SSF82866">
    <property type="entry name" value="Multidrug efflux transporter AcrB transmembrane domain"/>
    <property type="match status" value="2"/>
</dbReference>
<dbReference type="InterPro" id="IPR001036">
    <property type="entry name" value="Acrflvin-R"/>
</dbReference>
<dbReference type="PANTHER" id="PTHR32063:SF18">
    <property type="entry name" value="CATION EFFLUX SYSTEM PROTEIN"/>
    <property type="match status" value="1"/>
</dbReference>
<feature type="transmembrane region" description="Helical" evidence="1">
    <location>
        <begin position="335"/>
        <end position="351"/>
    </location>
</feature>
<protein>
    <submittedName>
        <fullName evidence="3">Multidrug transporter AcrB</fullName>
    </submittedName>
</protein>
<comment type="caution">
    <text evidence="3">The sequence shown here is derived from an EMBL/GenBank/DDBJ whole genome shotgun (WGS) entry which is preliminary data.</text>
</comment>
<sequence length="1008" mass="111282">MKLPRIAINNAQFTLTIVILLVLVGIVSYFNMPRSEDPQFDIPITLIEVIYPGVSPNDIETLAVNPLEQEFADIEGIKQIETQIKNDGARIEIKFIYGSDPQIAFDEVKQAVATVKPKLPSDVQDVLVLKATPTSVAVAQLALWSEPINYKEMEFYAKKLEKRLETIASVKKADIWGYPQQVVSIDLNLDLLQHYGLSVNHINQVLQGRALNITPGFLDASSRRFNVKASGNYQQVSQLAETVIYSNAELVVKLEDVATIEFGHAKPSYLAYFNENPVIFITLEQRKNTNIFDLTKQLTAEVDDFRQQLPSNVKVTTIFEQADSVETRVNGFFDNLWQGLALVGVMSLLFLGVREALVVIAVIPLSFLIAIGWLDFAGFGLQQMSIVGLIIALGLLVDNAIVVTESIHREKKLRLNLKEAAASGTSRVGWAITSGTVTTMFAFLPMLMIASDTGDFIRSMPVTVVLVLLASLLLALTFTPLLSSKLFQSKSSKFKMLQHYVNAFALNHYKSLLSTLMKRKLLVVVVFIIALAGMFSLFSKVGLSLFPKAEKPMMLIEVEAPRNSSLAYTNDVVHQVAEKLKGYQLVDELALNVGNSNPRIYYNEVPKRGVANYGQILVVLSMFDEHQISQLVAQLRSEFSSWHQAKITVKEFTQGPVTDQPITVRLMSESLTELEVVAKDLGQFMANLDGVINIENPIGLANTELVMDIDYEKAGMSGIDINQLDLTLKTIISGNYVGQFSDSNGESYPILVHHKNADLTVLDKVYIANKLGQLVPLSQVVSVELAKGHSEFFHYQKQRMAKVSADADHGYSVTALTQQVVSYLDNYPFPVGMYYTLGGEEESRQESFAGLTQIMIITAIGIFSVLVLQFKSFMQPLVIFTSIPFAIAGSVIGLYLFELSFSMMAFIGLISLFGIVVNNAIILIDTANYNFSQSGDMRLAILDASATRFTPILLTTLTTIGGLLPLTLFGGSLWQPLGVVIISGLCVSAIASFMLVPILTQLFTRTNS</sequence>
<evidence type="ECO:0000313" key="4">
    <source>
        <dbReference type="Proteomes" id="UP001157186"/>
    </source>
</evidence>
<dbReference type="Gene3D" id="3.30.70.1440">
    <property type="entry name" value="Multidrug efflux transporter AcrB pore domain"/>
    <property type="match status" value="1"/>
</dbReference>
<feature type="domain" description="SSD" evidence="2">
    <location>
        <begin position="356"/>
        <end position="485"/>
    </location>
</feature>
<dbReference type="Pfam" id="PF00873">
    <property type="entry name" value="ACR_tran"/>
    <property type="match status" value="1"/>
</dbReference>
<feature type="transmembrane region" description="Helical" evidence="1">
    <location>
        <begin position="521"/>
        <end position="546"/>
    </location>
</feature>
<reference evidence="3 4" key="1">
    <citation type="submission" date="2023-03" db="EMBL/GenBank/DDBJ databases">
        <title>Draft genome sequence of Thalassotalea insulae KCTC 62186T.</title>
        <authorList>
            <person name="Sawabe T."/>
        </authorList>
    </citation>
    <scope>NUCLEOTIDE SEQUENCE [LARGE SCALE GENOMIC DNA]</scope>
    <source>
        <strain evidence="3 4">KCTC 62186</strain>
    </source>
</reference>
<dbReference type="SUPFAM" id="SSF82693">
    <property type="entry name" value="Multidrug efflux transporter AcrB pore domain, PN1, PN2, PC1 and PC2 subdomains"/>
    <property type="match status" value="3"/>
</dbReference>
<dbReference type="PRINTS" id="PR00702">
    <property type="entry name" value="ACRIFLAVINRP"/>
</dbReference>
<dbReference type="Proteomes" id="UP001157186">
    <property type="component" value="Unassembled WGS sequence"/>
</dbReference>
<dbReference type="RefSeq" id="WP_284244102.1">
    <property type="nucleotide sequence ID" value="NZ_BSST01000001.1"/>
</dbReference>
<keyword evidence="1" id="KW-0812">Transmembrane</keyword>
<feature type="transmembrane region" description="Helical" evidence="1">
    <location>
        <begin position="12"/>
        <end position="30"/>
    </location>
</feature>
<gene>
    <name evidence="3" type="primary">acrB5</name>
    <name evidence="3" type="ORF">tinsulaeT_15560</name>
</gene>
<dbReference type="InterPro" id="IPR027463">
    <property type="entry name" value="AcrB_DN_DC_subdom"/>
</dbReference>
<dbReference type="Gene3D" id="3.30.2090.10">
    <property type="entry name" value="Multidrug efflux transporter AcrB TolC docking domain, DN and DC subdomains"/>
    <property type="match status" value="2"/>
</dbReference>
<keyword evidence="4" id="KW-1185">Reference proteome</keyword>
<evidence type="ECO:0000259" key="2">
    <source>
        <dbReference type="PROSITE" id="PS50156"/>
    </source>
</evidence>
<keyword evidence="1" id="KW-0472">Membrane</keyword>
<dbReference type="PANTHER" id="PTHR32063">
    <property type="match status" value="1"/>
</dbReference>
<evidence type="ECO:0000256" key="1">
    <source>
        <dbReference type="SAM" id="Phobius"/>
    </source>
</evidence>
<dbReference type="SUPFAM" id="SSF82714">
    <property type="entry name" value="Multidrug efflux transporter AcrB TolC docking domain, DN and DC subdomains"/>
    <property type="match status" value="2"/>
</dbReference>
<feature type="transmembrane region" description="Helical" evidence="1">
    <location>
        <begin position="980"/>
        <end position="1003"/>
    </location>
</feature>
<keyword evidence="1" id="KW-1133">Transmembrane helix</keyword>
<dbReference type="Gene3D" id="1.20.1640.10">
    <property type="entry name" value="Multidrug efflux transporter AcrB transmembrane domain"/>
    <property type="match status" value="2"/>
</dbReference>
<dbReference type="InterPro" id="IPR000731">
    <property type="entry name" value="SSD"/>
</dbReference>
<dbReference type="PROSITE" id="PS50156">
    <property type="entry name" value="SSD"/>
    <property type="match status" value="1"/>
</dbReference>
<feature type="transmembrane region" description="Helical" evidence="1">
    <location>
        <begin position="356"/>
        <end position="374"/>
    </location>
</feature>
<accession>A0ABQ6GVK8</accession>
<name>A0ABQ6GVK8_9GAMM</name>
<feature type="transmembrane region" description="Helical" evidence="1">
    <location>
        <begin position="903"/>
        <end position="931"/>
    </location>
</feature>
<evidence type="ECO:0000313" key="3">
    <source>
        <dbReference type="EMBL" id="GLX78216.1"/>
    </source>
</evidence>
<feature type="transmembrane region" description="Helical" evidence="1">
    <location>
        <begin position="848"/>
        <end position="870"/>
    </location>
</feature>
<dbReference type="Gene3D" id="3.30.70.1430">
    <property type="entry name" value="Multidrug efflux transporter AcrB pore domain"/>
    <property type="match status" value="2"/>
</dbReference>
<feature type="transmembrane region" description="Helical" evidence="1">
    <location>
        <begin position="386"/>
        <end position="407"/>
    </location>
</feature>
<feature type="transmembrane region" description="Helical" evidence="1">
    <location>
        <begin position="462"/>
        <end position="483"/>
    </location>
</feature>
<dbReference type="EMBL" id="BSST01000001">
    <property type="protein sequence ID" value="GLX78216.1"/>
    <property type="molecule type" value="Genomic_DNA"/>
</dbReference>